<dbReference type="EMBL" id="QRZA01000029">
    <property type="protein sequence ID" value="RGV31647.1"/>
    <property type="molecule type" value="Genomic_DNA"/>
</dbReference>
<accession>A0A415QHK0</accession>
<comment type="caution">
    <text evidence="2">The sequence shown here is derived from an EMBL/GenBank/DDBJ whole genome shotgun (WGS) entry which is preliminary data.</text>
</comment>
<organism evidence="2 4">
    <name type="scientific">Butyricimonas virosa</name>
    <dbReference type="NCBI Taxonomy" id="544645"/>
    <lineage>
        <taxon>Bacteria</taxon>
        <taxon>Pseudomonadati</taxon>
        <taxon>Bacteroidota</taxon>
        <taxon>Bacteroidia</taxon>
        <taxon>Bacteroidales</taxon>
        <taxon>Odoribacteraceae</taxon>
        <taxon>Butyricimonas</taxon>
    </lineage>
</organism>
<sequence length="227" mass="25113">MAEFVNSIGQVRGKFGNVVAYVRANGKNYCKGASISRKPSTEPQKQQAAAFAVVVSRKGWMARAIRLGFPGNQYPKGFNGFTSANVTTAVTVEKVNPMKPIVRYKKAIQEYRGIIDYSKLRVAAGALVSPVVACEVESGNRKVHFSHRRMAVEAIDCFLDDEIYGVLLHESTHSCKVMRLGMRGEDWNESMDFPEEAEMEGLVVYVFARAADGKDTSDSECLWSKGK</sequence>
<dbReference type="AlphaFoldDB" id="A0A415QHK0"/>
<evidence type="ECO:0000313" key="2">
    <source>
        <dbReference type="EMBL" id="RHM42707.1"/>
    </source>
</evidence>
<protein>
    <submittedName>
        <fullName evidence="2">Uncharacterized protein</fullName>
    </submittedName>
</protein>
<evidence type="ECO:0000313" key="1">
    <source>
        <dbReference type="EMBL" id="RGV31647.1"/>
    </source>
</evidence>
<dbReference type="Proteomes" id="UP000283589">
    <property type="component" value="Unassembled WGS sequence"/>
</dbReference>
<name>A0A415QHK0_9BACT</name>
<evidence type="ECO:0000313" key="3">
    <source>
        <dbReference type="Proteomes" id="UP000283589"/>
    </source>
</evidence>
<proteinExistence type="predicted"/>
<dbReference type="STRING" id="1121130.GCA_000519105_02601"/>
<reference evidence="3 4" key="1">
    <citation type="submission" date="2018-08" db="EMBL/GenBank/DDBJ databases">
        <title>A genome reference for cultivated species of the human gut microbiota.</title>
        <authorList>
            <person name="Zou Y."/>
            <person name="Xue W."/>
            <person name="Luo G."/>
        </authorList>
    </citation>
    <scope>NUCLEOTIDE SEQUENCE [LARGE SCALE GENOMIC DNA]</scope>
    <source>
        <strain evidence="1 3">AF14-49</strain>
        <strain evidence="2 4">AF34-33</strain>
    </source>
</reference>
<dbReference type="RefSeq" id="WP_118261257.1">
    <property type="nucleotide sequence ID" value="NZ_CABJDM010000011.1"/>
</dbReference>
<dbReference type="Proteomes" id="UP000286038">
    <property type="component" value="Unassembled WGS sequence"/>
</dbReference>
<gene>
    <name evidence="1" type="ORF">DWW18_16625</name>
    <name evidence="2" type="ORF">DWZ68_10575</name>
</gene>
<dbReference type="EMBL" id="QRPV01000011">
    <property type="protein sequence ID" value="RHM42707.1"/>
    <property type="molecule type" value="Genomic_DNA"/>
</dbReference>
<evidence type="ECO:0000313" key="4">
    <source>
        <dbReference type="Proteomes" id="UP000286038"/>
    </source>
</evidence>